<proteinExistence type="predicted"/>
<accession>A0A931BS01</accession>
<dbReference type="AlphaFoldDB" id="A0A931BS01"/>
<evidence type="ECO:0000313" key="3">
    <source>
        <dbReference type="Proteomes" id="UP000599312"/>
    </source>
</evidence>
<dbReference type="Proteomes" id="UP000599312">
    <property type="component" value="Unassembled WGS sequence"/>
</dbReference>
<sequence length="150" mass="16613">MRSGPLIRAWRVSAALLLTMPGAVPLAAQERPETPSGVVRPRADSTRVERVNRLSEVFDAIQACWRPPSGSGFSGQEITLQISFKRSGEVLGQPKIRYYNPGTQPELREAFTRSVRQAFEQCTPLPVTESLGAAIAGRPFIFRFVDTRPM</sequence>
<feature type="chain" id="PRO_5036724069" description="TonB C-terminal domain-containing protein" evidence="1">
    <location>
        <begin position="28"/>
        <end position="150"/>
    </location>
</feature>
<reference evidence="2" key="1">
    <citation type="submission" date="2020-11" db="EMBL/GenBank/DDBJ databases">
        <authorList>
            <person name="Kim M.K."/>
        </authorList>
    </citation>
    <scope>NUCLEOTIDE SEQUENCE</scope>
    <source>
        <strain evidence="2">BT350</strain>
    </source>
</reference>
<organism evidence="2 3">
    <name type="scientific">Microvirga alba</name>
    <dbReference type="NCBI Taxonomy" id="2791025"/>
    <lineage>
        <taxon>Bacteria</taxon>
        <taxon>Pseudomonadati</taxon>
        <taxon>Pseudomonadota</taxon>
        <taxon>Alphaproteobacteria</taxon>
        <taxon>Hyphomicrobiales</taxon>
        <taxon>Methylobacteriaceae</taxon>
        <taxon>Microvirga</taxon>
    </lineage>
</organism>
<protein>
    <recommendedName>
        <fullName evidence="4">TonB C-terminal domain-containing protein</fullName>
    </recommendedName>
</protein>
<feature type="signal peptide" evidence="1">
    <location>
        <begin position="1"/>
        <end position="27"/>
    </location>
</feature>
<evidence type="ECO:0008006" key="4">
    <source>
        <dbReference type="Google" id="ProtNLM"/>
    </source>
</evidence>
<gene>
    <name evidence="2" type="ORF">I2H38_12245</name>
</gene>
<keyword evidence="3" id="KW-1185">Reference proteome</keyword>
<dbReference type="RefSeq" id="WP_196272143.1">
    <property type="nucleotide sequence ID" value="NZ_JADQDO010000005.1"/>
</dbReference>
<dbReference type="EMBL" id="JADQDO010000005">
    <property type="protein sequence ID" value="MBF9234150.1"/>
    <property type="molecule type" value="Genomic_DNA"/>
</dbReference>
<dbReference type="SUPFAM" id="SSF74653">
    <property type="entry name" value="TolA/TonB C-terminal domain"/>
    <property type="match status" value="1"/>
</dbReference>
<evidence type="ECO:0000256" key="1">
    <source>
        <dbReference type="SAM" id="SignalP"/>
    </source>
</evidence>
<dbReference type="Gene3D" id="3.30.1150.10">
    <property type="match status" value="1"/>
</dbReference>
<comment type="caution">
    <text evidence="2">The sequence shown here is derived from an EMBL/GenBank/DDBJ whole genome shotgun (WGS) entry which is preliminary data.</text>
</comment>
<name>A0A931BS01_9HYPH</name>
<keyword evidence="1" id="KW-0732">Signal</keyword>
<evidence type="ECO:0000313" key="2">
    <source>
        <dbReference type="EMBL" id="MBF9234150.1"/>
    </source>
</evidence>